<dbReference type="GO" id="GO:0000146">
    <property type="term" value="F:microfilament motor activity"/>
    <property type="evidence" value="ECO:0007669"/>
    <property type="project" value="TreeGrafter"/>
</dbReference>
<feature type="repeat" description="ANK" evidence="7">
    <location>
        <begin position="1435"/>
        <end position="1467"/>
    </location>
</feature>
<dbReference type="InterPro" id="IPR002110">
    <property type="entry name" value="Ankyrin_rpt"/>
</dbReference>
<feature type="compositionally biased region" description="Low complexity" evidence="9">
    <location>
        <begin position="1145"/>
        <end position="1158"/>
    </location>
</feature>
<dbReference type="PANTHER" id="PTHR13140">
    <property type="entry name" value="MYOSIN"/>
    <property type="match status" value="1"/>
</dbReference>
<dbReference type="SMART" id="SM00233">
    <property type="entry name" value="PH"/>
    <property type="match status" value="1"/>
</dbReference>
<dbReference type="Gene3D" id="1.20.5.4820">
    <property type="match status" value="1"/>
</dbReference>
<organism evidence="14 15">
    <name type="scientific">Phytophthora nicotianae</name>
    <name type="common">Potato buckeye rot agent</name>
    <name type="synonym">Phytophthora parasitica</name>
    <dbReference type="NCBI Taxonomy" id="4792"/>
    <lineage>
        <taxon>Eukaryota</taxon>
        <taxon>Sar</taxon>
        <taxon>Stramenopiles</taxon>
        <taxon>Oomycota</taxon>
        <taxon>Peronosporomycetes</taxon>
        <taxon>Peronosporales</taxon>
        <taxon>Peronosporaceae</taxon>
        <taxon>Phytophthora</taxon>
    </lineage>
</organism>
<dbReference type="InterPro" id="IPR000048">
    <property type="entry name" value="IQ_motif_EF-hand-BS"/>
</dbReference>
<dbReference type="InterPro" id="IPR025939">
    <property type="entry name" value="Aida_C"/>
</dbReference>
<dbReference type="InterPro" id="IPR011993">
    <property type="entry name" value="PH-like_dom_sf"/>
</dbReference>
<evidence type="ECO:0000256" key="9">
    <source>
        <dbReference type="SAM" id="MobiDB-lite"/>
    </source>
</evidence>
<evidence type="ECO:0000259" key="13">
    <source>
        <dbReference type="PROSITE" id="PS51911"/>
    </source>
</evidence>
<reference evidence="14 15" key="1">
    <citation type="submission" date="2015-11" db="EMBL/GenBank/DDBJ databases">
        <title>Genomes and virulence difference between two physiological races of Phytophthora nicotianae.</title>
        <authorList>
            <person name="Liu H."/>
            <person name="Ma X."/>
            <person name="Yu H."/>
            <person name="Fang D."/>
            <person name="Li Y."/>
            <person name="Wang X."/>
            <person name="Wang W."/>
            <person name="Dong Y."/>
            <person name="Xiao B."/>
        </authorList>
    </citation>
    <scope>NUCLEOTIDE SEQUENCE [LARGE SCALE GENOMIC DNA]</scope>
    <source>
        <strain evidence="15">race 0</strain>
    </source>
</reference>
<name>A0A0W8BLW3_PHYNI</name>
<keyword evidence="7" id="KW-0040">ANK repeat</keyword>
<keyword evidence="6 8" id="KW-0009">Actin-binding</keyword>
<dbReference type="PANTHER" id="PTHR13140:SF845">
    <property type="entry name" value="MYOSIN-LIKE PROTEIN"/>
    <property type="match status" value="1"/>
</dbReference>
<feature type="domain" description="PH" evidence="10">
    <location>
        <begin position="1266"/>
        <end position="1365"/>
    </location>
</feature>
<dbReference type="Gene3D" id="1.20.58.530">
    <property type="match status" value="1"/>
</dbReference>
<dbReference type="Gene3D" id="3.40.850.10">
    <property type="entry name" value="Kinesin motor domain"/>
    <property type="match status" value="1"/>
</dbReference>
<dbReference type="SUPFAM" id="SSF52540">
    <property type="entry name" value="P-loop containing nucleoside triphosphate hydrolases"/>
    <property type="match status" value="3"/>
</dbReference>
<evidence type="ECO:0000256" key="2">
    <source>
        <dbReference type="ARBA" id="ARBA00022840"/>
    </source>
</evidence>
<dbReference type="Pfam" id="PF14186">
    <property type="entry name" value="Aida_C2"/>
    <property type="match status" value="1"/>
</dbReference>
<dbReference type="PROSITE" id="PS51911">
    <property type="entry name" value="C2_AIDA"/>
    <property type="match status" value="1"/>
</dbReference>
<evidence type="ECO:0000259" key="12">
    <source>
        <dbReference type="PROSITE" id="PS51844"/>
    </source>
</evidence>
<feature type="binding site" evidence="8">
    <location>
        <begin position="155"/>
        <end position="162"/>
    </location>
    <ligand>
        <name>ATP</name>
        <dbReference type="ChEBI" id="CHEBI:30616"/>
    </ligand>
</feature>
<dbReference type="Pfam" id="PF12796">
    <property type="entry name" value="Ank_2"/>
    <property type="match status" value="2"/>
</dbReference>
<dbReference type="GO" id="GO:0007015">
    <property type="term" value="P:actin filament organization"/>
    <property type="evidence" value="ECO:0007669"/>
    <property type="project" value="TreeGrafter"/>
</dbReference>
<dbReference type="FunFam" id="1.10.10.820:FF:000001">
    <property type="entry name" value="Myosin heavy chain"/>
    <property type="match status" value="1"/>
</dbReference>
<feature type="compositionally biased region" description="Low complexity" evidence="9">
    <location>
        <begin position="1168"/>
        <end position="1190"/>
    </location>
</feature>
<dbReference type="PROSITE" id="PS50088">
    <property type="entry name" value="ANK_REPEAT"/>
    <property type="match status" value="3"/>
</dbReference>
<feature type="domain" description="C2 Aida-type" evidence="13">
    <location>
        <begin position="1523"/>
        <end position="1673"/>
    </location>
</feature>
<feature type="region of interest" description="Actin-binding" evidence="8">
    <location>
        <begin position="650"/>
        <end position="672"/>
    </location>
</feature>
<dbReference type="OrthoDB" id="6108017at2759"/>
<dbReference type="GO" id="GO:0051015">
    <property type="term" value="F:actin filament binding"/>
    <property type="evidence" value="ECO:0007669"/>
    <property type="project" value="TreeGrafter"/>
</dbReference>
<evidence type="ECO:0000256" key="1">
    <source>
        <dbReference type="ARBA" id="ARBA00022741"/>
    </source>
</evidence>
<dbReference type="STRING" id="4790.A0A0W8BLW3"/>
<keyword evidence="2 8" id="KW-0067">ATP-binding</keyword>
<dbReference type="CDD" id="cd00821">
    <property type="entry name" value="PH"/>
    <property type="match status" value="1"/>
</dbReference>
<dbReference type="EMBL" id="LNFO01006039">
    <property type="protein sequence ID" value="KUF72800.1"/>
    <property type="molecule type" value="Genomic_DNA"/>
</dbReference>
<dbReference type="PRINTS" id="PR00193">
    <property type="entry name" value="MYOSINHEAVY"/>
</dbReference>
<dbReference type="PROSITE" id="PS50096">
    <property type="entry name" value="IQ"/>
    <property type="match status" value="6"/>
</dbReference>
<dbReference type="GO" id="GO:0016459">
    <property type="term" value="C:myosin complex"/>
    <property type="evidence" value="ECO:0007669"/>
    <property type="project" value="UniProtKB-KW"/>
</dbReference>
<comment type="similarity">
    <text evidence="8">Belongs to the TRAFAC class myosin-kinesin ATPase superfamily. Myosin family.</text>
</comment>
<dbReference type="Proteomes" id="UP000052943">
    <property type="component" value="Unassembled WGS sequence"/>
</dbReference>
<accession>A0A0W8BLW3</accession>
<sequence length="1673" mass="189535">MAEKRAARREGEKVWCPDPRNVWQLGTVVEDDGEKLHVLLPDADSEQQFTFEQVHPYDPSHSVNLDNVAEMDNLHEAPLLDLLRRRYLEDKIYTYTGDILISINPYKNIPMLYNFPELDSIGKLDNPVPHVYSTAHGAYHAMMKDGKCQSILVSGESGAGKTEASKYIMRYLANISEIGKKTPKAPKAENGGSSVEQCVLQSNPLLEAFGNAKTIRNDNSSRFGKFIKIYYHADGTISGATTSHFLLEKSRIVGSAESERNYHVFYQLCAGLSAEEKNALKLKPASEFYFLNQGNCMQVPEINDKKDFKELVEAMGTVGIPPELQRTIFRLVACVLHLGNVEFTENAKNESQIAHPEDVTNLAELMMVTPDELEFALTKRTMSAGARGSVAEIALTAVESVKSRNGLAKDIFSKIFDWLVSQINKSTSNVGGSAGVGAGSKFIGILDIFGFESLQVNSFEQLCINYTNEMLQQQFNQHVFVYEQEVYVEEGIDFSRLEFKDNGPCLDLIDKKPLGILPLLDEQGMLGRRASDENFIQKLHQTHLPKGKVPEGSTIYYSKPRFATDEFVIHHYAGEVTYNVNGFLEKNDDSLHNDLISLMDSSKCEFLRKLYPLAQAGAASGGANPRKPIRKMGNKMTGTMTVGRKFRDQMANLMVELKATAPSFVRCVKPNNLRFPQGWNAELILNQLIYLGVMETVRIRRSGFPVRRLFEEFHEKYQILTRNVPKEKRASMTEKGYCEVILRFIPRENWQLGHKKVFLRDSRGFNARLKYGKKARMRAVARNKAQIQIARIVRGFLARRHFQISRRRIIMIQARVRANRVRTEYLKGREATINSQAMIRRSLVRRKFLREKKMATRIEAFGRMVICRQRYLDERKKIILVQSLWRMHRIRKEYTKRDRQVTLLQSLWRCHAQAKKYRETKEKIITIQAFTRMSLERSRYLKLRSAARVVQSAVRTYLGRRQFIRFRRGVVKTQALYRGYVQRKKYRQTVERIIKVQSVFRQQRAHKLADVRRRSMARVLAVVRIFLSRVRMRNRTQALFDAANAYDLTEVLHIAQEMPGMLRVRDRDHEMMSLIHVAAKNGDLNLARFVLEENPQLEDLVYGKDTAGSTPLHYASRLAHLDMVRLLAKVANRNSTPGAHFDFGAARTRSASSTSSTSDDTPEAKLRSVSSVSTASMTTPSSRSPSKSVSIGNRSPVGGFDPRMRGMSTASTSSFSMQPTFKPGDHNAPKRNGRRTLVSSKTGNNRRLSSAIGGLPPVLPTTVQIEVYKEGFLRKASGTRWATKRYVMVDEVCLSYYKTEKDKIPLKIVELCDATIKRNSDVDCCFEIRSPRLKSSKNPDGMLSFVADTEQEVHEWMLAIRKVQGVRVTTTSPPNHNMICIDSGLRRDYVNMKNKLGFTPLHLAVQNDEDEGFEAAKVCVWLIENGADPNAIDVNGDTALHYAVELERYDLVETLMKRGADSSIKNVKGLSAVDIAEEEDLKEILNPATHVPKVEESPVEPEEPQADGMVPVQKLTPVTPSLLPPPDRLHDSTYVSVFLGAIAVATGPIMETPHFNLYIMDYKGAVVDTAQRTPKSLIQTGGNYWWFGNTWYLQTPLEHLKDGCVAVMELRHRSLVTQEVEVGCWTFFHLDLSKITTAPATFEMYAPPVDPLSKILARIPGDSFLQAEINVSL</sequence>
<dbReference type="Gene3D" id="1.10.10.820">
    <property type="match status" value="1"/>
</dbReference>
<evidence type="ECO:0000256" key="4">
    <source>
        <dbReference type="ARBA" id="ARBA00023123"/>
    </source>
</evidence>
<dbReference type="Pfam" id="PF00169">
    <property type="entry name" value="PH"/>
    <property type="match status" value="1"/>
</dbReference>
<dbReference type="GO" id="GO:0016020">
    <property type="term" value="C:membrane"/>
    <property type="evidence" value="ECO:0007669"/>
    <property type="project" value="TreeGrafter"/>
</dbReference>
<evidence type="ECO:0000259" key="11">
    <source>
        <dbReference type="PROSITE" id="PS51456"/>
    </source>
</evidence>
<gene>
    <name evidence="14" type="ORF">AM587_10015849</name>
</gene>
<dbReference type="PROSITE" id="PS50297">
    <property type="entry name" value="ANK_REP_REGION"/>
    <property type="match status" value="3"/>
</dbReference>
<dbReference type="PROSITE" id="PS50003">
    <property type="entry name" value="PH_DOMAIN"/>
    <property type="match status" value="1"/>
</dbReference>
<evidence type="ECO:0000256" key="3">
    <source>
        <dbReference type="ARBA" id="ARBA00023054"/>
    </source>
</evidence>
<dbReference type="InterPro" id="IPR027417">
    <property type="entry name" value="P-loop_NTPase"/>
</dbReference>
<dbReference type="SMART" id="SM00015">
    <property type="entry name" value="IQ"/>
    <property type="match status" value="9"/>
</dbReference>
<dbReference type="SUPFAM" id="SSF48403">
    <property type="entry name" value="Ankyrin repeat"/>
    <property type="match status" value="1"/>
</dbReference>
<dbReference type="InterPro" id="IPR004009">
    <property type="entry name" value="SH3_Myosin"/>
</dbReference>
<feature type="compositionally biased region" description="Polar residues" evidence="9">
    <location>
        <begin position="1208"/>
        <end position="1219"/>
    </location>
</feature>
<keyword evidence="5 8" id="KW-0505">Motor protein</keyword>
<dbReference type="SMART" id="SM00242">
    <property type="entry name" value="MYSc"/>
    <property type="match status" value="1"/>
</dbReference>
<evidence type="ECO:0000256" key="6">
    <source>
        <dbReference type="ARBA" id="ARBA00023203"/>
    </source>
</evidence>
<dbReference type="InterPro" id="IPR001609">
    <property type="entry name" value="Myosin_head_motor_dom-like"/>
</dbReference>
<comment type="caution">
    <text evidence="14">The sequence shown here is derived from an EMBL/GenBank/DDBJ whole genome shotgun (WGS) entry which is preliminary data.</text>
</comment>
<dbReference type="Gene3D" id="2.30.29.30">
    <property type="entry name" value="Pleckstrin-homology domain (PH domain)/Phosphotyrosine-binding domain (PTB)"/>
    <property type="match status" value="1"/>
</dbReference>
<dbReference type="Gene3D" id="1.20.5.190">
    <property type="match status" value="3"/>
</dbReference>
<dbReference type="PROSITE" id="PS51456">
    <property type="entry name" value="MYOSIN_MOTOR"/>
    <property type="match status" value="1"/>
</dbReference>
<dbReference type="Gene3D" id="2.60.40.150">
    <property type="entry name" value="C2 domain"/>
    <property type="match status" value="1"/>
</dbReference>
<protein>
    <submittedName>
        <fullName evidence="14">Myosin protein</fullName>
    </submittedName>
</protein>
<dbReference type="GO" id="GO:0005524">
    <property type="term" value="F:ATP binding"/>
    <property type="evidence" value="ECO:0007669"/>
    <property type="project" value="UniProtKB-UniRule"/>
</dbReference>
<feature type="repeat" description="ANK" evidence="7">
    <location>
        <begin position="1107"/>
        <end position="1127"/>
    </location>
</feature>
<dbReference type="InterPro" id="IPR036770">
    <property type="entry name" value="Ankyrin_rpt-contain_sf"/>
</dbReference>
<evidence type="ECO:0000259" key="10">
    <source>
        <dbReference type="PROSITE" id="PS50003"/>
    </source>
</evidence>
<feature type="compositionally biased region" description="Polar residues" evidence="9">
    <location>
        <begin position="1237"/>
        <end position="1248"/>
    </location>
</feature>
<feature type="domain" description="Myosin N-terminal SH3-like" evidence="12">
    <location>
        <begin position="9"/>
        <end position="59"/>
    </location>
</feature>
<dbReference type="Gene3D" id="1.25.40.20">
    <property type="entry name" value="Ankyrin repeat-containing domain"/>
    <property type="match status" value="3"/>
</dbReference>
<dbReference type="Pfam" id="PF00612">
    <property type="entry name" value="IQ"/>
    <property type="match status" value="2"/>
</dbReference>
<feature type="domain" description="Myosin motor" evidence="11">
    <location>
        <begin position="63"/>
        <end position="777"/>
    </location>
</feature>
<dbReference type="Gene3D" id="1.20.120.720">
    <property type="entry name" value="Myosin VI head, motor domain, U50 subdomain"/>
    <property type="match status" value="1"/>
</dbReference>
<keyword evidence="4 8" id="KW-0518">Myosin</keyword>
<dbReference type="SMART" id="SM00248">
    <property type="entry name" value="ANK"/>
    <property type="match status" value="4"/>
</dbReference>
<dbReference type="CDD" id="cd14892">
    <property type="entry name" value="MYSc_Myo31"/>
    <property type="match status" value="1"/>
</dbReference>
<proteinExistence type="inferred from homology"/>
<evidence type="ECO:0000256" key="8">
    <source>
        <dbReference type="PROSITE-ProRule" id="PRU00782"/>
    </source>
</evidence>
<dbReference type="Pfam" id="PF00063">
    <property type="entry name" value="Myosin_head"/>
    <property type="match status" value="1"/>
</dbReference>
<dbReference type="InterPro" id="IPR036961">
    <property type="entry name" value="Kinesin_motor_dom_sf"/>
</dbReference>
<keyword evidence="1 8" id="KW-0547">Nucleotide-binding</keyword>
<dbReference type="PROSITE" id="PS51844">
    <property type="entry name" value="SH3_LIKE"/>
    <property type="match status" value="1"/>
</dbReference>
<dbReference type="InterPro" id="IPR035892">
    <property type="entry name" value="C2_domain_sf"/>
</dbReference>
<dbReference type="GO" id="GO:0005737">
    <property type="term" value="C:cytoplasm"/>
    <property type="evidence" value="ECO:0007669"/>
    <property type="project" value="TreeGrafter"/>
</dbReference>
<keyword evidence="3" id="KW-0175">Coiled coil</keyword>
<evidence type="ECO:0000313" key="15">
    <source>
        <dbReference type="Proteomes" id="UP000052943"/>
    </source>
</evidence>
<dbReference type="SUPFAM" id="SSF50729">
    <property type="entry name" value="PH domain-like"/>
    <property type="match status" value="1"/>
</dbReference>
<evidence type="ECO:0000256" key="7">
    <source>
        <dbReference type="PROSITE-ProRule" id="PRU00023"/>
    </source>
</evidence>
<dbReference type="InterPro" id="IPR001849">
    <property type="entry name" value="PH_domain"/>
</dbReference>
<evidence type="ECO:0000256" key="5">
    <source>
        <dbReference type="ARBA" id="ARBA00023175"/>
    </source>
</evidence>
<feature type="repeat" description="ANK" evidence="7">
    <location>
        <begin position="1396"/>
        <end position="1434"/>
    </location>
</feature>
<evidence type="ECO:0000313" key="14">
    <source>
        <dbReference type="EMBL" id="KUF72800.1"/>
    </source>
</evidence>
<feature type="region of interest" description="Disordered" evidence="9">
    <location>
        <begin position="1137"/>
        <end position="1253"/>
    </location>
</feature>